<organism evidence="2 3">
    <name type="scientific">Jejuia pallidilutea</name>
    <dbReference type="NCBI Taxonomy" id="504487"/>
    <lineage>
        <taxon>Bacteria</taxon>
        <taxon>Pseudomonadati</taxon>
        <taxon>Bacteroidota</taxon>
        <taxon>Flavobacteriia</taxon>
        <taxon>Flavobacteriales</taxon>
        <taxon>Flavobacteriaceae</taxon>
        <taxon>Jejuia</taxon>
    </lineage>
</organism>
<keyword evidence="1" id="KW-0812">Transmembrane</keyword>
<evidence type="ECO:0000313" key="2">
    <source>
        <dbReference type="EMBL" id="PQV44725.1"/>
    </source>
</evidence>
<evidence type="ECO:0000313" key="3">
    <source>
        <dbReference type="Proteomes" id="UP000251545"/>
    </source>
</evidence>
<feature type="transmembrane region" description="Helical" evidence="1">
    <location>
        <begin position="20"/>
        <end position="37"/>
    </location>
</feature>
<evidence type="ECO:0000256" key="1">
    <source>
        <dbReference type="SAM" id="Phobius"/>
    </source>
</evidence>
<feature type="transmembrane region" description="Helical" evidence="1">
    <location>
        <begin position="72"/>
        <end position="91"/>
    </location>
</feature>
<keyword evidence="1" id="KW-0472">Membrane</keyword>
<dbReference type="EMBL" id="PVEO01000018">
    <property type="protein sequence ID" value="PQV44725.1"/>
    <property type="molecule type" value="Genomic_DNA"/>
</dbReference>
<keyword evidence="1" id="KW-1133">Transmembrane helix</keyword>
<name>A0A362WWZ2_9FLAO</name>
<dbReference type="RefSeq" id="WP_105474892.1">
    <property type="nucleotide sequence ID" value="NZ_PVEO01000018.1"/>
</dbReference>
<protein>
    <submittedName>
        <fullName evidence="2">Uncharacterized protein</fullName>
    </submittedName>
</protein>
<accession>A0A362WWZ2</accession>
<gene>
    <name evidence="2" type="ORF">CLV33_1184</name>
</gene>
<proteinExistence type="predicted"/>
<feature type="transmembrane region" description="Helical" evidence="1">
    <location>
        <begin position="97"/>
        <end position="115"/>
    </location>
</feature>
<reference evidence="2 3" key="1">
    <citation type="submission" date="2018-02" db="EMBL/GenBank/DDBJ databases">
        <title>Genomic Encyclopedia of Archaeal and Bacterial Type Strains, Phase II (KMG-II): from individual species to whole genera.</title>
        <authorList>
            <person name="Goeker M."/>
        </authorList>
    </citation>
    <scope>NUCLEOTIDE SEQUENCE [LARGE SCALE GENOMIC DNA]</scope>
    <source>
        <strain evidence="2 3">DSM 21165</strain>
    </source>
</reference>
<sequence length="117" mass="13358">MNKVEINRNKLKSVLKTNFWFLWVIPLFIIVSFTNGIETGLYISGIMISGISLGTIIPVTIGALFKKYELKSIYGETIIFVISTTLLWIYIPDKKLLAYMIPFSIPLIIIGFLNLRK</sequence>
<dbReference type="Proteomes" id="UP000251545">
    <property type="component" value="Unassembled WGS sequence"/>
</dbReference>
<feature type="transmembrane region" description="Helical" evidence="1">
    <location>
        <begin position="43"/>
        <end position="65"/>
    </location>
</feature>
<dbReference type="AlphaFoldDB" id="A0A362WWZ2"/>
<comment type="caution">
    <text evidence="2">The sequence shown here is derived from an EMBL/GenBank/DDBJ whole genome shotgun (WGS) entry which is preliminary data.</text>
</comment>